<keyword evidence="1" id="KW-1133">Transmembrane helix</keyword>
<sequence length="89" mass="10310">MIKETKRITGSITTNNHTFKNFSALLLFSSIVFLIYSPAINGDFVWDDDLHLTENKQLESVEGLKNIWLKLGATAQYYPLTFTSFWFEK</sequence>
<keyword evidence="1" id="KW-0472">Membrane</keyword>
<proteinExistence type="predicted"/>
<reference evidence="2" key="1">
    <citation type="submission" date="2018-05" db="EMBL/GenBank/DDBJ databases">
        <authorList>
            <person name="Lanie J.A."/>
            <person name="Ng W.-L."/>
            <person name="Kazmierczak K.M."/>
            <person name="Andrzejewski T.M."/>
            <person name="Davidsen T.M."/>
            <person name="Wayne K.J."/>
            <person name="Tettelin H."/>
            <person name="Glass J.I."/>
            <person name="Rusch D."/>
            <person name="Podicherti R."/>
            <person name="Tsui H.-C.T."/>
            <person name="Winkler M.E."/>
        </authorList>
    </citation>
    <scope>NUCLEOTIDE SEQUENCE</scope>
</reference>
<name>A0A381Y058_9ZZZZ</name>
<feature type="transmembrane region" description="Helical" evidence="1">
    <location>
        <begin position="21"/>
        <end position="40"/>
    </location>
</feature>
<gene>
    <name evidence="2" type="ORF">METZ01_LOCUS123124</name>
</gene>
<organism evidence="2">
    <name type="scientific">marine metagenome</name>
    <dbReference type="NCBI Taxonomy" id="408172"/>
    <lineage>
        <taxon>unclassified sequences</taxon>
        <taxon>metagenomes</taxon>
        <taxon>ecological metagenomes</taxon>
    </lineage>
</organism>
<accession>A0A381Y058</accession>
<evidence type="ECO:0000256" key="1">
    <source>
        <dbReference type="SAM" id="Phobius"/>
    </source>
</evidence>
<dbReference type="EMBL" id="UINC01016980">
    <property type="protein sequence ID" value="SVA70270.1"/>
    <property type="molecule type" value="Genomic_DNA"/>
</dbReference>
<feature type="non-terminal residue" evidence="2">
    <location>
        <position position="89"/>
    </location>
</feature>
<evidence type="ECO:0000313" key="2">
    <source>
        <dbReference type="EMBL" id="SVA70270.1"/>
    </source>
</evidence>
<protein>
    <submittedName>
        <fullName evidence="2">Uncharacterized protein</fullName>
    </submittedName>
</protein>
<keyword evidence="1" id="KW-0812">Transmembrane</keyword>
<dbReference type="AlphaFoldDB" id="A0A381Y058"/>